<proteinExistence type="predicted"/>
<keyword evidence="2" id="KW-1185">Reference proteome</keyword>
<dbReference type="EMBL" id="JAMFMB010000002">
    <property type="protein sequence ID" value="MCL6282318.1"/>
    <property type="molecule type" value="Genomic_DNA"/>
</dbReference>
<protein>
    <recommendedName>
        <fullName evidence="3">DUF1636 domain-containing protein</fullName>
    </recommendedName>
</protein>
<accession>A0ABT0PXL9</accession>
<sequence length="130" mass="13997">MIWTKNNRTFAETQCLITGKPCPALARMVDRLADAMDSARTVTAADFEIEGSAQLAHCGQDCTAVYRANHARIRMFAGVAETADLDVMNLYADAMMDPEGQGFPAPDSAPPCAMIELRLPLVAHQVQAAA</sequence>
<gene>
    <name evidence="1" type="ORF">M3P21_02155</name>
</gene>
<dbReference type="RefSeq" id="WP_249706436.1">
    <property type="nucleotide sequence ID" value="NZ_JAMFMB010000002.1"/>
</dbReference>
<comment type="caution">
    <text evidence="1">The sequence shown here is derived from an EMBL/GenBank/DDBJ whole genome shotgun (WGS) entry which is preliminary data.</text>
</comment>
<name>A0ABT0PXL9_9RHOB</name>
<dbReference type="Proteomes" id="UP001203880">
    <property type="component" value="Unassembled WGS sequence"/>
</dbReference>
<evidence type="ECO:0000313" key="2">
    <source>
        <dbReference type="Proteomes" id="UP001203880"/>
    </source>
</evidence>
<organism evidence="1 2">
    <name type="scientific">Ruegeria spongiae</name>
    <dbReference type="NCBI Taxonomy" id="2942209"/>
    <lineage>
        <taxon>Bacteria</taxon>
        <taxon>Pseudomonadati</taxon>
        <taxon>Pseudomonadota</taxon>
        <taxon>Alphaproteobacteria</taxon>
        <taxon>Rhodobacterales</taxon>
        <taxon>Roseobacteraceae</taxon>
        <taxon>Ruegeria</taxon>
    </lineage>
</organism>
<evidence type="ECO:0000313" key="1">
    <source>
        <dbReference type="EMBL" id="MCL6282318.1"/>
    </source>
</evidence>
<reference evidence="1" key="1">
    <citation type="submission" date="2022-05" db="EMBL/GenBank/DDBJ databases">
        <authorList>
            <person name="Park J.-S."/>
        </authorList>
    </citation>
    <scope>NUCLEOTIDE SEQUENCE</scope>
    <source>
        <strain evidence="1">2012CJ41-6</strain>
    </source>
</reference>
<evidence type="ECO:0008006" key="3">
    <source>
        <dbReference type="Google" id="ProtNLM"/>
    </source>
</evidence>